<reference evidence="7" key="2">
    <citation type="submission" date="2025-08" db="UniProtKB">
        <authorList>
            <consortium name="Ensembl"/>
        </authorList>
    </citation>
    <scope>IDENTIFICATION</scope>
</reference>
<dbReference type="InterPro" id="IPR001969">
    <property type="entry name" value="Aspartic_peptidase_AS"/>
</dbReference>
<dbReference type="PANTHER" id="PTHR15503:SF36">
    <property type="entry name" value="RETROTRANSPOSON GAG-LIKE PROTEIN 5"/>
    <property type="match status" value="1"/>
</dbReference>
<dbReference type="Proteomes" id="UP000007635">
    <property type="component" value="Chromosome XIX"/>
</dbReference>
<dbReference type="PROSITE" id="PS00141">
    <property type="entry name" value="ASP_PROTEASE"/>
    <property type="match status" value="1"/>
</dbReference>
<dbReference type="GO" id="GO:0004523">
    <property type="term" value="F:RNA-DNA hybrid ribonuclease activity"/>
    <property type="evidence" value="ECO:0007669"/>
    <property type="project" value="UniProtKB-EC"/>
</dbReference>
<dbReference type="InterPro" id="IPR000477">
    <property type="entry name" value="RT_dom"/>
</dbReference>
<dbReference type="Ensembl" id="ENSGACT00000074349.1">
    <property type="protein sequence ID" value="ENSGACP00000032790.1"/>
    <property type="gene ID" value="ENSGACG00000032024.1"/>
</dbReference>
<comment type="similarity">
    <text evidence="1">Belongs to the beta type-B retroviral polymerase family. HERV class-II K(HML-2) pol subfamily.</text>
</comment>
<dbReference type="Pfam" id="PF13650">
    <property type="entry name" value="Asp_protease_2"/>
    <property type="match status" value="1"/>
</dbReference>
<dbReference type="InterPro" id="IPR043128">
    <property type="entry name" value="Rev_trsase/Diguanyl_cyclase"/>
</dbReference>
<dbReference type="GO" id="GO:0008270">
    <property type="term" value="F:zinc ion binding"/>
    <property type="evidence" value="ECO:0007669"/>
    <property type="project" value="UniProtKB-KW"/>
</dbReference>
<dbReference type="GeneTree" id="ENSGT00940000168677"/>
<protein>
    <recommendedName>
        <fullName evidence="2">ribonuclease H</fullName>
        <ecNumber evidence="2">3.1.26.4</ecNumber>
    </recommendedName>
</protein>
<evidence type="ECO:0000259" key="5">
    <source>
        <dbReference type="PROSITE" id="PS50158"/>
    </source>
</evidence>
<dbReference type="GO" id="GO:0006508">
    <property type="term" value="P:proteolysis"/>
    <property type="evidence" value="ECO:0007669"/>
    <property type="project" value="InterPro"/>
</dbReference>
<feature type="region of interest" description="Disordered" evidence="4">
    <location>
        <begin position="121"/>
        <end position="179"/>
    </location>
</feature>
<dbReference type="SMART" id="SM00343">
    <property type="entry name" value="ZnF_C2HC"/>
    <property type="match status" value="1"/>
</dbReference>
<dbReference type="FunFam" id="3.30.70.270:FF:000020">
    <property type="entry name" value="Transposon Tf2-6 polyprotein-like Protein"/>
    <property type="match status" value="1"/>
</dbReference>
<dbReference type="Gene3D" id="3.10.10.10">
    <property type="entry name" value="HIV Type 1 Reverse Transcriptase, subunit A, domain 1"/>
    <property type="match status" value="1"/>
</dbReference>
<evidence type="ECO:0000259" key="6">
    <source>
        <dbReference type="PROSITE" id="PS50878"/>
    </source>
</evidence>
<organism evidence="7 8">
    <name type="scientific">Gasterosteus aculeatus aculeatus</name>
    <name type="common">three-spined stickleback</name>
    <dbReference type="NCBI Taxonomy" id="481459"/>
    <lineage>
        <taxon>Eukaryota</taxon>
        <taxon>Metazoa</taxon>
        <taxon>Chordata</taxon>
        <taxon>Craniata</taxon>
        <taxon>Vertebrata</taxon>
        <taxon>Euteleostomi</taxon>
        <taxon>Actinopterygii</taxon>
        <taxon>Neopterygii</taxon>
        <taxon>Teleostei</taxon>
        <taxon>Neoteleostei</taxon>
        <taxon>Acanthomorphata</taxon>
        <taxon>Eupercaria</taxon>
        <taxon>Perciformes</taxon>
        <taxon>Cottioidei</taxon>
        <taxon>Gasterosteales</taxon>
        <taxon>Gasterosteidae</taxon>
        <taxon>Gasterosteus</taxon>
    </lineage>
</organism>
<dbReference type="GO" id="GO:0003676">
    <property type="term" value="F:nucleic acid binding"/>
    <property type="evidence" value="ECO:0007669"/>
    <property type="project" value="InterPro"/>
</dbReference>
<dbReference type="InterPro" id="IPR021109">
    <property type="entry name" value="Peptidase_aspartic_dom_sf"/>
</dbReference>
<accession>A0AAQ4P1S5</accession>
<dbReference type="InterPro" id="IPR036875">
    <property type="entry name" value="Znf_CCHC_sf"/>
</dbReference>
<evidence type="ECO:0000256" key="4">
    <source>
        <dbReference type="SAM" id="MobiDB-lite"/>
    </source>
</evidence>
<dbReference type="AlphaFoldDB" id="A0AAQ4P1S5"/>
<dbReference type="SUPFAM" id="SSF57756">
    <property type="entry name" value="Retrovirus zinc finger-like domains"/>
    <property type="match status" value="1"/>
</dbReference>
<dbReference type="PROSITE" id="PS50878">
    <property type="entry name" value="RT_POL"/>
    <property type="match status" value="1"/>
</dbReference>
<dbReference type="PANTHER" id="PTHR15503">
    <property type="entry name" value="LDOC1 RELATED"/>
    <property type="match status" value="1"/>
</dbReference>
<dbReference type="InterPro" id="IPR001878">
    <property type="entry name" value="Znf_CCHC"/>
</dbReference>
<evidence type="ECO:0000256" key="2">
    <source>
        <dbReference type="ARBA" id="ARBA00012180"/>
    </source>
</evidence>
<evidence type="ECO:0000313" key="7">
    <source>
        <dbReference type="Ensembl" id="ENSGACP00000032790.1"/>
    </source>
</evidence>
<dbReference type="PROSITE" id="PS50158">
    <property type="entry name" value="ZF_CCHC"/>
    <property type="match status" value="1"/>
</dbReference>
<dbReference type="Pfam" id="PF00078">
    <property type="entry name" value="RVT_1"/>
    <property type="match status" value="1"/>
</dbReference>
<dbReference type="CDD" id="cd01647">
    <property type="entry name" value="RT_LTR"/>
    <property type="match status" value="1"/>
</dbReference>
<dbReference type="InterPro" id="IPR032567">
    <property type="entry name" value="RTL1-rel"/>
</dbReference>
<dbReference type="InterPro" id="IPR043502">
    <property type="entry name" value="DNA/RNA_pol_sf"/>
</dbReference>
<keyword evidence="8" id="KW-1185">Reference proteome</keyword>
<feature type="domain" description="Reverse transcriptase" evidence="6">
    <location>
        <begin position="436"/>
        <end position="615"/>
    </location>
</feature>
<reference evidence="7 8" key="1">
    <citation type="journal article" date="2021" name="G3 (Bethesda)">
        <title>Improved contiguity of the threespine stickleback genome using long-read sequencing.</title>
        <authorList>
            <person name="Nath S."/>
            <person name="Shaw D.E."/>
            <person name="White M.A."/>
        </authorList>
    </citation>
    <scope>NUCLEOTIDE SEQUENCE [LARGE SCALE GENOMIC DNA]</scope>
    <source>
        <strain evidence="7 8">Lake Benthic</strain>
    </source>
</reference>
<dbReference type="Gene3D" id="3.30.70.270">
    <property type="match status" value="2"/>
</dbReference>
<keyword evidence="3" id="KW-0863">Zinc-finger</keyword>
<dbReference type="InterPro" id="IPR005162">
    <property type="entry name" value="Retrotrans_gag_dom"/>
</dbReference>
<evidence type="ECO:0000256" key="1">
    <source>
        <dbReference type="ARBA" id="ARBA00010879"/>
    </source>
</evidence>
<evidence type="ECO:0000256" key="3">
    <source>
        <dbReference type="PROSITE-ProRule" id="PRU00047"/>
    </source>
</evidence>
<dbReference type="EC" id="3.1.26.4" evidence="2"/>
<keyword evidence="3" id="KW-0479">Metal-binding</keyword>
<dbReference type="SUPFAM" id="SSF50630">
    <property type="entry name" value="Acid proteases"/>
    <property type="match status" value="1"/>
</dbReference>
<dbReference type="SUPFAM" id="SSF56672">
    <property type="entry name" value="DNA/RNA polymerases"/>
    <property type="match status" value="1"/>
</dbReference>
<dbReference type="Gene3D" id="2.40.70.10">
    <property type="entry name" value="Acid Proteases"/>
    <property type="match status" value="1"/>
</dbReference>
<dbReference type="Pfam" id="PF03732">
    <property type="entry name" value="Retrotrans_gag"/>
    <property type="match status" value="1"/>
</dbReference>
<dbReference type="Gene3D" id="4.10.60.10">
    <property type="entry name" value="Zinc finger, CCHC-type"/>
    <property type="match status" value="1"/>
</dbReference>
<evidence type="ECO:0000313" key="8">
    <source>
        <dbReference type="Proteomes" id="UP000007635"/>
    </source>
</evidence>
<sequence>MMSHLTGRAKAWATAEWARSSAVCSSPKKFADALRLVFDPVATDRERARELSQIKQGGQSVCEYAIRFRTLAMESGWNPTSLYDVFLRGLSDQIQDLLVPLDLPLDLDSLIALAIRTDNRLQERRRQRGPRGTPAAPGPSPTLWGAASRQTSPERLSRTRAGGEEEPMQMGRARLSQEERQRRYQEGRCFYCGERGHLITTCPVKANQSVSQVAEVTPTPRRLTTVRIKHRDKDLELGVLIDSGADESLIDWGLAQRLGLRVDPLSKPVKASALNGSALFTITHVTEPVELRITNHWERIQLYLIHSPLHHLILGFPWLIHHNPHINWRTGDIMVWGEGCRTQCRESCPQGKNPTLNRVVTHPVTDSEITNLTQVPSCYHHLAEVFSKSKATALPPHRPFDCAIDLLPGSTIPKGRLYSVSGPERQAMKDYIESSLRAGLIRPSSSPAGAGFFFVGKKDGTLRPCIDYSPLNDITVKNRYPLPLMTSVFDQLQQAQIFTKLDLRNAYHLVRIREGDEWKTAFNTPSGHYEYLVMPFGLTNAPAVFQAMINDVLRDFLDQFVYVYLDDILIYSPDLNTHRNHVELVLQRLLDNGLYVKAEKSEFHADTVAFLGFIVAPGRVQMDPAKVSAVVEWPTPDSRKKVQQFLGFANFYRRFIRGFSATAAPLHALTSPQVAFHWSAEAD</sequence>
<name>A0AAQ4P1S5_GASAC</name>
<reference evidence="7" key="3">
    <citation type="submission" date="2025-09" db="UniProtKB">
        <authorList>
            <consortium name="Ensembl"/>
        </authorList>
    </citation>
    <scope>IDENTIFICATION</scope>
</reference>
<proteinExistence type="inferred from homology"/>
<dbReference type="CDD" id="cd00303">
    <property type="entry name" value="retropepsin_like"/>
    <property type="match status" value="1"/>
</dbReference>
<dbReference type="GO" id="GO:0004190">
    <property type="term" value="F:aspartic-type endopeptidase activity"/>
    <property type="evidence" value="ECO:0007669"/>
    <property type="project" value="InterPro"/>
</dbReference>
<keyword evidence="3" id="KW-0862">Zinc</keyword>
<feature type="domain" description="CCHC-type" evidence="5">
    <location>
        <begin position="188"/>
        <end position="203"/>
    </location>
</feature>